<protein>
    <submittedName>
        <fullName evidence="1">Cof-type HAD-IIB family hydrolase</fullName>
    </submittedName>
</protein>
<dbReference type="PROSITE" id="PS01229">
    <property type="entry name" value="COF_2"/>
    <property type="match status" value="1"/>
</dbReference>
<keyword evidence="1" id="KW-0378">Hydrolase</keyword>
<dbReference type="InterPro" id="IPR006379">
    <property type="entry name" value="HAD-SF_hydro_IIB"/>
</dbReference>
<dbReference type="GO" id="GO:0000287">
    <property type="term" value="F:magnesium ion binding"/>
    <property type="evidence" value="ECO:0007669"/>
    <property type="project" value="TreeGrafter"/>
</dbReference>
<dbReference type="GO" id="GO:0016791">
    <property type="term" value="F:phosphatase activity"/>
    <property type="evidence" value="ECO:0007669"/>
    <property type="project" value="TreeGrafter"/>
</dbReference>
<evidence type="ECO:0000313" key="1">
    <source>
        <dbReference type="EMBL" id="MPW25706.1"/>
    </source>
</evidence>
<dbReference type="SFLD" id="SFLDG01140">
    <property type="entry name" value="C2.B:_Phosphomannomutase_and_P"/>
    <property type="match status" value="1"/>
</dbReference>
<evidence type="ECO:0000313" key="2">
    <source>
        <dbReference type="Proteomes" id="UP000440004"/>
    </source>
</evidence>
<reference evidence="1 2" key="1">
    <citation type="submission" date="2019-10" db="EMBL/GenBank/DDBJ databases">
        <title>Alkalibaculum tamaniensis sp.nov., a new alkaliphilic acetogen, isolated on methoxylated aromatics from a mud volcano.</title>
        <authorList>
            <person name="Khomyakova M.A."/>
            <person name="Merkel A.Y."/>
            <person name="Bonch-Osmolovskaya E.A."/>
            <person name="Slobodkin A.I."/>
        </authorList>
    </citation>
    <scope>NUCLEOTIDE SEQUENCE [LARGE SCALE GENOMIC DNA]</scope>
    <source>
        <strain evidence="1 2">M08DMB</strain>
    </source>
</reference>
<gene>
    <name evidence="1" type="ORF">GC105_07870</name>
</gene>
<dbReference type="PANTHER" id="PTHR10000:SF8">
    <property type="entry name" value="HAD SUPERFAMILY HYDROLASE-LIKE, TYPE 3"/>
    <property type="match status" value="1"/>
</dbReference>
<keyword evidence="2" id="KW-1185">Reference proteome</keyword>
<comment type="caution">
    <text evidence="1">The sequence shown here is derived from an EMBL/GenBank/DDBJ whole genome shotgun (WGS) entry which is preliminary data.</text>
</comment>
<dbReference type="GO" id="GO:0005829">
    <property type="term" value="C:cytosol"/>
    <property type="evidence" value="ECO:0007669"/>
    <property type="project" value="TreeGrafter"/>
</dbReference>
<dbReference type="CDD" id="cd07516">
    <property type="entry name" value="HAD_Pase"/>
    <property type="match status" value="1"/>
</dbReference>
<organism evidence="1 2">
    <name type="scientific">Alkalibaculum sporogenes</name>
    <dbReference type="NCBI Taxonomy" id="2655001"/>
    <lineage>
        <taxon>Bacteria</taxon>
        <taxon>Bacillati</taxon>
        <taxon>Bacillota</taxon>
        <taxon>Clostridia</taxon>
        <taxon>Eubacteriales</taxon>
        <taxon>Eubacteriaceae</taxon>
        <taxon>Alkalibaculum</taxon>
    </lineage>
</organism>
<dbReference type="NCBIfam" id="TIGR00099">
    <property type="entry name" value="Cof-subfamily"/>
    <property type="match status" value="1"/>
</dbReference>
<dbReference type="EMBL" id="WHNX01000010">
    <property type="protein sequence ID" value="MPW25706.1"/>
    <property type="molecule type" value="Genomic_DNA"/>
</dbReference>
<dbReference type="Proteomes" id="UP000440004">
    <property type="component" value="Unassembled WGS sequence"/>
</dbReference>
<dbReference type="InterPro" id="IPR023214">
    <property type="entry name" value="HAD_sf"/>
</dbReference>
<proteinExistence type="predicted"/>
<dbReference type="Gene3D" id="3.30.1240.10">
    <property type="match status" value="1"/>
</dbReference>
<dbReference type="SFLD" id="SFLDG01144">
    <property type="entry name" value="C2.B.4:_PGP_Like"/>
    <property type="match status" value="1"/>
</dbReference>
<dbReference type="AlphaFoldDB" id="A0A6A7K8I4"/>
<dbReference type="PANTHER" id="PTHR10000">
    <property type="entry name" value="PHOSPHOSERINE PHOSPHATASE"/>
    <property type="match status" value="1"/>
</dbReference>
<dbReference type="InterPro" id="IPR036412">
    <property type="entry name" value="HAD-like_sf"/>
</dbReference>
<dbReference type="InterPro" id="IPR000150">
    <property type="entry name" value="Cof"/>
</dbReference>
<dbReference type="Pfam" id="PF08282">
    <property type="entry name" value="Hydrolase_3"/>
    <property type="match status" value="1"/>
</dbReference>
<dbReference type="NCBIfam" id="TIGR01484">
    <property type="entry name" value="HAD-SF-IIB"/>
    <property type="match status" value="1"/>
</dbReference>
<sequence>MDVRMIAIDMDGTLLYSRHEITNRVKNAVIAAAKKGVKIVLSTGRIYTSARYYTRLMGIETPIITCNGALIKEENRLIYKCPIPQYSLKNALSKLLEYNDVYYQLYSEQTYYAKEESETVRQYRKWNEDQNIDDRVSIKIMNNPMDMIDEPDELLKMFLLQTGVLKERFDQLVSEMNQINGIYCVSSLQNSVDVINRDVNKGNALKYLADQYSINSENIMAIGDNYNDLEMIEYAGLGVAMENAEQPVKDSADYITKSNLEDGVAIAIEKFVL</sequence>
<dbReference type="RefSeq" id="WP_152803439.1">
    <property type="nucleotide sequence ID" value="NZ_WHNX01000010.1"/>
</dbReference>
<name>A0A6A7K8I4_9FIRM</name>
<dbReference type="Gene3D" id="3.40.50.1000">
    <property type="entry name" value="HAD superfamily/HAD-like"/>
    <property type="match status" value="1"/>
</dbReference>
<accession>A0A6A7K8I4</accession>
<dbReference type="SUPFAM" id="SSF56784">
    <property type="entry name" value="HAD-like"/>
    <property type="match status" value="1"/>
</dbReference>
<dbReference type="SFLD" id="SFLDS00003">
    <property type="entry name" value="Haloacid_Dehalogenase"/>
    <property type="match status" value="1"/>
</dbReference>